<gene>
    <name evidence="10" type="ORF">A0O28_0036510</name>
</gene>
<evidence type="ECO:0000256" key="9">
    <source>
        <dbReference type="SAM" id="MobiDB-lite"/>
    </source>
</evidence>
<dbReference type="AlphaFoldDB" id="A0A1T3CN97"/>
<comment type="caution">
    <text evidence="10">The sequence shown here is derived from an EMBL/GenBank/DDBJ whole genome shotgun (WGS) entry which is preliminary data.</text>
</comment>
<dbReference type="InterPro" id="IPR002110">
    <property type="entry name" value="Ankyrin_rpt"/>
</dbReference>
<dbReference type="PRINTS" id="PR01415">
    <property type="entry name" value="ANKYRIN"/>
</dbReference>
<evidence type="ECO:0000256" key="5">
    <source>
        <dbReference type="ARBA" id="ARBA00023065"/>
    </source>
</evidence>
<dbReference type="Pfam" id="PF00023">
    <property type="entry name" value="Ank"/>
    <property type="match status" value="1"/>
</dbReference>
<keyword evidence="6" id="KW-0325">Glycoprotein</keyword>
<dbReference type="Pfam" id="PF13637">
    <property type="entry name" value="Ank_4"/>
    <property type="match status" value="1"/>
</dbReference>
<protein>
    <submittedName>
        <fullName evidence="10">Uncharacterized protein</fullName>
    </submittedName>
</protein>
<evidence type="ECO:0000256" key="2">
    <source>
        <dbReference type="ARBA" id="ARBA00022606"/>
    </source>
</evidence>
<evidence type="ECO:0000313" key="10">
    <source>
        <dbReference type="EMBL" id="OPB42534.1"/>
    </source>
</evidence>
<feature type="repeat" description="ANK" evidence="8">
    <location>
        <begin position="399"/>
        <end position="431"/>
    </location>
</feature>
<sequence length="536" mass="58908">MPPSNTTGLHAAAVLGLTEATKLLLERGHNLNAIDSNGFTPLSWASIYGHEAVAELLIFGGANLEVKDSKYDCSPLMRAATNGHEAIVRLLLEKGVDINTQNRYGRTALSFAAQYKHKTIIELLRQRGATIDAKDARAKLQLVHYQGPDALPRSFSENENQDISQNSKESRYIPPEIGSDVDLYQWIKSDADLNAKDDDGRTLLLHAAQLGRQNSIQLLIETGKVDLHEPDSETGRTPLHWAAACGHLPVVELLANAGAQLDMKDKEFQMTALVSSIIYHRNDIFDFLLQRNADVHVLDMAGRTTLYYAAASGELTMIQQLVDRGVDINTRDSYGRTALFPAVEIGNFDAVMLLIEEGADVNAEGKHGGTPLHCSIFGAIDITRLLIERGADVNAPFDGDWTLLFIAVVYGKIDVVRLLVQTGADINFRWNGGITPLAMCILHGYSDIVPLLIDLGADVNAQDDKGRSPLYHAIDKENIPAVEILVGMDDVDINRPDAEGNTPFILAKEGEKHRIIRILFQSDDLQQQHTQCILEG</sequence>
<proteinExistence type="predicted"/>
<dbReference type="SUPFAM" id="SSF48403">
    <property type="entry name" value="Ankyrin repeat"/>
    <property type="match status" value="2"/>
</dbReference>
<feature type="compositionally biased region" description="Polar residues" evidence="9">
    <location>
        <begin position="155"/>
        <end position="167"/>
    </location>
</feature>
<keyword evidence="3" id="KW-0677">Repeat</keyword>
<evidence type="ECO:0000256" key="1">
    <source>
        <dbReference type="ARBA" id="ARBA00022448"/>
    </source>
</evidence>
<evidence type="ECO:0000256" key="3">
    <source>
        <dbReference type="ARBA" id="ARBA00022737"/>
    </source>
</evidence>
<feature type="repeat" description="ANK" evidence="8">
    <location>
        <begin position="301"/>
        <end position="333"/>
    </location>
</feature>
<feature type="repeat" description="ANK" evidence="8">
    <location>
        <begin position="37"/>
        <end position="69"/>
    </location>
</feature>
<dbReference type="PROSITE" id="PS50088">
    <property type="entry name" value="ANK_REPEAT"/>
    <property type="match status" value="9"/>
</dbReference>
<evidence type="ECO:0000256" key="4">
    <source>
        <dbReference type="ARBA" id="ARBA00023043"/>
    </source>
</evidence>
<keyword evidence="11" id="KW-1185">Reference proteome</keyword>
<dbReference type="InterPro" id="IPR036770">
    <property type="entry name" value="Ankyrin_rpt-contain_sf"/>
</dbReference>
<dbReference type="Gene3D" id="1.25.40.20">
    <property type="entry name" value="Ankyrin repeat-containing domain"/>
    <property type="match status" value="5"/>
</dbReference>
<dbReference type="GO" id="GO:0034220">
    <property type="term" value="P:monoatomic ion transmembrane transport"/>
    <property type="evidence" value="ECO:0007669"/>
    <property type="project" value="UniProtKB-KW"/>
</dbReference>
<evidence type="ECO:0000256" key="6">
    <source>
        <dbReference type="ARBA" id="ARBA00023180"/>
    </source>
</evidence>
<keyword evidence="2" id="KW-0716">Sensory transduction</keyword>
<feature type="region of interest" description="Disordered" evidence="9">
    <location>
        <begin position="151"/>
        <end position="171"/>
    </location>
</feature>
<reference evidence="10 11" key="1">
    <citation type="submission" date="2016-04" db="EMBL/GenBank/DDBJ databases">
        <title>Multiple horizontal gene transfer events from other fungi enriched the ability of the initially mycotrophic fungus Trichoderma (Ascomycota) to feed on dead plant biomass.</title>
        <authorList>
            <person name="Atanasova L."/>
            <person name="Chenthamara K."/>
            <person name="Zhang J."/>
            <person name="Grujic M."/>
            <person name="Henrissat B."/>
            <person name="Kuo A."/>
            <person name="Aertz A."/>
            <person name="Salamov A."/>
            <person name="Lipzen A."/>
            <person name="Labutti K."/>
            <person name="Barry K."/>
            <person name="Miao Y."/>
            <person name="Rahimi M.J."/>
            <person name="Shen Q."/>
            <person name="Grigoriev I.V."/>
            <person name="Kubicek C.P."/>
            <person name="Druzhinina I.S."/>
        </authorList>
    </citation>
    <scope>NUCLEOTIDE SEQUENCE [LARGE SCALE GENOMIC DNA]</scope>
    <source>
        <strain evidence="10 11">NJAU 4742</strain>
    </source>
</reference>
<keyword evidence="5" id="KW-0406">Ion transport</keyword>
<evidence type="ECO:0000256" key="7">
    <source>
        <dbReference type="ARBA" id="ARBA00023303"/>
    </source>
</evidence>
<feature type="repeat" description="ANK" evidence="8">
    <location>
        <begin position="71"/>
        <end position="103"/>
    </location>
</feature>
<dbReference type="Proteomes" id="UP000191004">
    <property type="component" value="Unassembled WGS sequence"/>
</dbReference>
<name>A0A1T3CN97_9HYPO</name>
<dbReference type="GO" id="GO:1902495">
    <property type="term" value="C:transmembrane transporter complex"/>
    <property type="evidence" value="ECO:0007669"/>
    <property type="project" value="TreeGrafter"/>
</dbReference>
<feature type="repeat" description="ANK" evidence="8">
    <location>
        <begin position="234"/>
        <end position="266"/>
    </location>
</feature>
<dbReference type="PANTHER" id="PTHR47143:SF1">
    <property type="entry name" value="ION_TRANS DOMAIN-CONTAINING PROTEIN"/>
    <property type="match status" value="1"/>
</dbReference>
<dbReference type="PANTHER" id="PTHR47143">
    <property type="entry name" value="TRANSIENT RECEPTOR POTENTIAL CATION CHANNEL PROTEIN PAINLESS"/>
    <property type="match status" value="1"/>
</dbReference>
<dbReference type="OrthoDB" id="4900387at2759"/>
<keyword evidence="7" id="KW-0407">Ion channel</keyword>
<feature type="repeat" description="ANK" evidence="8">
    <location>
        <begin position="4"/>
        <end position="36"/>
    </location>
</feature>
<evidence type="ECO:0000256" key="8">
    <source>
        <dbReference type="PROSITE-ProRule" id="PRU00023"/>
    </source>
</evidence>
<evidence type="ECO:0000313" key="11">
    <source>
        <dbReference type="Proteomes" id="UP000191004"/>
    </source>
</evidence>
<keyword evidence="1" id="KW-0813">Transport</keyword>
<keyword evidence="4 8" id="KW-0040">ANK repeat</keyword>
<organism evidence="10 11">
    <name type="scientific">Trichoderma guizhouense</name>
    <dbReference type="NCBI Taxonomy" id="1491466"/>
    <lineage>
        <taxon>Eukaryota</taxon>
        <taxon>Fungi</taxon>
        <taxon>Dikarya</taxon>
        <taxon>Ascomycota</taxon>
        <taxon>Pezizomycotina</taxon>
        <taxon>Sordariomycetes</taxon>
        <taxon>Hypocreomycetidae</taxon>
        <taxon>Hypocreales</taxon>
        <taxon>Hypocreaceae</taxon>
        <taxon>Trichoderma</taxon>
    </lineage>
</organism>
<accession>A0A1T3CN97</accession>
<dbReference type="EMBL" id="LVVK01000013">
    <property type="protein sequence ID" value="OPB42534.1"/>
    <property type="molecule type" value="Genomic_DNA"/>
</dbReference>
<feature type="repeat" description="ANK" evidence="8">
    <location>
        <begin position="334"/>
        <end position="366"/>
    </location>
</feature>
<dbReference type="GO" id="GO:0022857">
    <property type="term" value="F:transmembrane transporter activity"/>
    <property type="evidence" value="ECO:0007669"/>
    <property type="project" value="TreeGrafter"/>
</dbReference>
<feature type="repeat" description="ANK" evidence="8">
    <location>
        <begin position="104"/>
        <end position="136"/>
    </location>
</feature>
<dbReference type="InterPro" id="IPR052076">
    <property type="entry name" value="TRP_cation_channel"/>
</dbReference>
<dbReference type="SMART" id="SM00248">
    <property type="entry name" value="ANK"/>
    <property type="match status" value="14"/>
</dbReference>
<dbReference type="Pfam" id="PF12796">
    <property type="entry name" value="Ank_2"/>
    <property type="match status" value="4"/>
</dbReference>
<dbReference type="PROSITE" id="PS50297">
    <property type="entry name" value="ANK_REP_REGION"/>
    <property type="match status" value="9"/>
</dbReference>
<feature type="repeat" description="ANK" evidence="8">
    <location>
        <begin position="432"/>
        <end position="464"/>
    </location>
</feature>